<keyword evidence="2" id="KW-0812">Transmembrane</keyword>
<feature type="domain" description="Acyltransferase 3" evidence="3">
    <location>
        <begin position="27"/>
        <end position="346"/>
    </location>
</feature>
<dbReference type="Pfam" id="PF01757">
    <property type="entry name" value="Acyl_transf_3"/>
    <property type="match status" value="1"/>
</dbReference>
<reference evidence="4 5" key="1">
    <citation type="submission" date="2021-01" db="EMBL/GenBank/DDBJ databases">
        <title>Sequencing the genomes of 1000 actinobacteria strains.</title>
        <authorList>
            <person name="Klenk H.-P."/>
        </authorList>
    </citation>
    <scope>NUCLEOTIDE SEQUENCE [LARGE SCALE GENOMIC DNA]</scope>
    <source>
        <strain evidence="4 5">DSM 100204</strain>
    </source>
</reference>
<feature type="transmembrane region" description="Helical" evidence="2">
    <location>
        <begin position="301"/>
        <end position="321"/>
    </location>
</feature>
<keyword evidence="2" id="KW-1133">Transmembrane helix</keyword>
<feature type="transmembrane region" description="Helical" evidence="2">
    <location>
        <begin position="208"/>
        <end position="225"/>
    </location>
</feature>
<feature type="transmembrane region" description="Helical" evidence="2">
    <location>
        <begin position="327"/>
        <end position="345"/>
    </location>
</feature>
<dbReference type="InterPro" id="IPR002656">
    <property type="entry name" value="Acyl_transf_3_dom"/>
</dbReference>
<feature type="transmembrane region" description="Helical" evidence="2">
    <location>
        <begin position="179"/>
        <end position="202"/>
    </location>
</feature>
<dbReference type="EMBL" id="JAFBBP010000001">
    <property type="protein sequence ID" value="MBM7493242.1"/>
    <property type="molecule type" value="Genomic_DNA"/>
</dbReference>
<protein>
    <submittedName>
        <fullName evidence="4">Peptidoglycan/LPS O-acetylase OafA/YrhL</fullName>
    </submittedName>
</protein>
<keyword evidence="5" id="KW-1185">Reference proteome</keyword>
<feature type="transmembrane region" description="Helical" evidence="2">
    <location>
        <begin position="29"/>
        <end position="46"/>
    </location>
</feature>
<keyword evidence="2" id="KW-0472">Membrane</keyword>
<dbReference type="RefSeq" id="WP_307813556.1">
    <property type="nucleotide sequence ID" value="NZ_JAFBBP010000001.1"/>
</dbReference>
<feature type="transmembrane region" description="Helical" evidence="2">
    <location>
        <begin position="152"/>
        <end position="172"/>
    </location>
</feature>
<proteinExistence type="predicted"/>
<feature type="transmembrane region" description="Helical" evidence="2">
    <location>
        <begin position="271"/>
        <end position="289"/>
    </location>
</feature>
<feature type="transmembrane region" description="Helical" evidence="2">
    <location>
        <begin position="232"/>
        <end position="251"/>
    </location>
</feature>
<dbReference type="Proteomes" id="UP000764837">
    <property type="component" value="Unassembled WGS sequence"/>
</dbReference>
<evidence type="ECO:0000313" key="5">
    <source>
        <dbReference type="Proteomes" id="UP000764837"/>
    </source>
</evidence>
<comment type="caution">
    <text evidence="4">The sequence shown here is derived from an EMBL/GenBank/DDBJ whole genome shotgun (WGS) entry which is preliminary data.</text>
</comment>
<feature type="compositionally biased region" description="Basic and acidic residues" evidence="1">
    <location>
        <begin position="367"/>
        <end position="382"/>
    </location>
</feature>
<gene>
    <name evidence="4" type="ORF">JOD64_004464</name>
</gene>
<dbReference type="InterPro" id="IPR050879">
    <property type="entry name" value="Acyltransferase_3"/>
</dbReference>
<dbReference type="PANTHER" id="PTHR23028:SF53">
    <property type="entry name" value="ACYL_TRANSF_3 DOMAIN-CONTAINING PROTEIN"/>
    <property type="match status" value="1"/>
</dbReference>
<feature type="region of interest" description="Disordered" evidence="1">
    <location>
        <begin position="367"/>
        <end position="403"/>
    </location>
</feature>
<accession>A0ABS2LYI1</accession>
<feature type="transmembrane region" description="Helical" evidence="2">
    <location>
        <begin position="100"/>
        <end position="121"/>
    </location>
</feature>
<name>A0ABS2LYI1_9ACTN</name>
<feature type="transmembrane region" description="Helical" evidence="2">
    <location>
        <begin position="66"/>
        <end position="88"/>
    </location>
</feature>
<feature type="compositionally biased region" description="Polar residues" evidence="1">
    <location>
        <begin position="1"/>
        <end position="11"/>
    </location>
</feature>
<evidence type="ECO:0000259" key="3">
    <source>
        <dbReference type="Pfam" id="PF01757"/>
    </source>
</evidence>
<evidence type="ECO:0000256" key="2">
    <source>
        <dbReference type="SAM" id="Phobius"/>
    </source>
</evidence>
<organism evidence="4 5">
    <name type="scientific">Micromonospora luteifusca</name>
    <dbReference type="NCBI Taxonomy" id="709860"/>
    <lineage>
        <taxon>Bacteria</taxon>
        <taxon>Bacillati</taxon>
        <taxon>Actinomycetota</taxon>
        <taxon>Actinomycetes</taxon>
        <taxon>Micromonosporales</taxon>
        <taxon>Micromonosporaceae</taxon>
        <taxon>Micromonospora</taxon>
    </lineage>
</organism>
<sequence>MLDAISPTSSVAPAAPPPAKRPRLAVLDGLRLVAAVSVVFCHYTASNDAWDQNAKQLFPFLHQFSQYGWLGVEVFFLISGFVICMSAWNKSLGDFVVSRVARLYPAYWIAIVLAVTVISIWPSVRYVRSWTDVAVNLTMLQEGLGVRNVDGVYWTLFIELKFYLLFAIVVGFGVTYRRCVLFCGLWTVASLAATVAGGDLLVMWAEPLYSPYFIAGIALYLIYRFGPTAVPFGILGLSFILAELTVTRRVARLTFDTTNEHHPIATWPAQAVVAVAFCFMTLLALGAFNRIQWRWLTTAGALTYPLYLLHQDIGLTVLHALRDDVPPYVLVFGTLLAMLLLAWLVHRLGERPLARLVERVMRNGMADLRRHSADPPPRRDRVSVPPVALPQPEPVGAGSSLRP</sequence>
<feature type="region of interest" description="Disordered" evidence="1">
    <location>
        <begin position="1"/>
        <end position="20"/>
    </location>
</feature>
<evidence type="ECO:0000313" key="4">
    <source>
        <dbReference type="EMBL" id="MBM7493242.1"/>
    </source>
</evidence>
<dbReference type="PANTHER" id="PTHR23028">
    <property type="entry name" value="ACETYLTRANSFERASE"/>
    <property type="match status" value="1"/>
</dbReference>
<evidence type="ECO:0000256" key="1">
    <source>
        <dbReference type="SAM" id="MobiDB-lite"/>
    </source>
</evidence>